<evidence type="ECO:0000256" key="6">
    <source>
        <dbReference type="ARBA" id="ARBA00022723"/>
    </source>
</evidence>
<dbReference type="RefSeq" id="WP_377535372.1">
    <property type="nucleotide sequence ID" value="NZ_JAPIVK010000008.1"/>
</dbReference>
<keyword evidence="7 10" id="KW-1133">Transmembrane helix</keyword>
<feature type="transmembrane region" description="Helical" evidence="10">
    <location>
        <begin position="28"/>
        <end position="49"/>
    </location>
</feature>
<dbReference type="InterPro" id="IPR000701">
    <property type="entry name" value="SuccDH_FuR_B_TM-su"/>
</dbReference>
<proteinExistence type="predicted"/>
<evidence type="ECO:0000256" key="5">
    <source>
        <dbReference type="ARBA" id="ARBA00022692"/>
    </source>
</evidence>
<dbReference type="Proteomes" id="UP001597425">
    <property type="component" value="Unassembled WGS sequence"/>
</dbReference>
<evidence type="ECO:0000256" key="10">
    <source>
        <dbReference type="SAM" id="Phobius"/>
    </source>
</evidence>
<feature type="transmembrane region" description="Helical" evidence="10">
    <location>
        <begin position="69"/>
        <end position="89"/>
    </location>
</feature>
<evidence type="ECO:0000256" key="8">
    <source>
        <dbReference type="ARBA" id="ARBA00023004"/>
    </source>
</evidence>
<organism evidence="11 12">
    <name type="scientific">Microbulbifer halophilus</name>
    <dbReference type="NCBI Taxonomy" id="453963"/>
    <lineage>
        <taxon>Bacteria</taxon>
        <taxon>Pseudomonadati</taxon>
        <taxon>Pseudomonadota</taxon>
        <taxon>Gammaproteobacteria</taxon>
        <taxon>Cellvibrionales</taxon>
        <taxon>Microbulbiferaceae</taxon>
        <taxon>Microbulbifer</taxon>
    </lineage>
</organism>
<reference evidence="12" key="1">
    <citation type="journal article" date="2019" name="Int. J. Syst. Evol. Microbiol.">
        <title>The Global Catalogue of Microorganisms (GCM) 10K type strain sequencing project: providing services to taxonomists for standard genome sequencing and annotation.</title>
        <authorList>
            <consortium name="The Broad Institute Genomics Platform"/>
            <consortium name="The Broad Institute Genome Sequencing Center for Infectious Disease"/>
            <person name="Wu L."/>
            <person name="Ma J."/>
        </authorList>
    </citation>
    <scope>NUCLEOTIDE SEQUENCE [LARGE SCALE GENOMIC DNA]</scope>
    <source>
        <strain evidence="12">KCTC 12848</strain>
    </source>
</reference>
<evidence type="ECO:0000256" key="4">
    <source>
        <dbReference type="ARBA" id="ARBA00022617"/>
    </source>
</evidence>
<dbReference type="EMBL" id="JBHUJD010000001">
    <property type="protein sequence ID" value="MFD2309065.1"/>
    <property type="molecule type" value="Genomic_DNA"/>
</dbReference>
<feature type="transmembrane region" description="Helical" evidence="10">
    <location>
        <begin position="101"/>
        <end position="122"/>
    </location>
</feature>
<evidence type="ECO:0000256" key="1">
    <source>
        <dbReference type="ARBA" id="ARBA00001971"/>
    </source>
</evidence>
<feature type="transmembrane region" description="Helical" evidence="10">
    <location>
        <begin position="151"/>
        <end position="171"/>
    </location>
</feature>
<evidence type="ECO:0000313" key="11">
    <source>
        <dbReference type="EMBL" id="MFD2309065.1"/>
    </source>
</evidence>
<dbReference type="SUPFAM" id="SSF81343">
    <property type="entry name" value="Fumarate reductase respiratory complex transmembrane subunits"/>
    <property type="match status" value="2"/>
</dbReference>
<keyword evidence="6" id="KW-0479">Metal-binding</keyword>
<comment type="caution">
    <text evidence="11">The sequence shown here is derived from an EMBL/GenBank/DDBJ whole genome shotgun (WGS) entry which is preliminary data.</text>
</comment>
<evidence type="ECO:0000256" key="7">
    <source>
        <dbReference type="ARBA" id="ARBA00022989"/>
    </source>
</evidence>
<keyword evidence="9 10" id="KW-0472">Membrane</keyword>
<evidence type="ECO:0008006" key="13">
    <source>
        <dbReference type="Google" id="ProtNLM"/>
    </source>
</evidence>
<name>A0ABW5E9L8_9GAMM</name>
<keyword evidence="5 10" id="KW-0812">Transmembrane</keyword>
<keyword evidence="4" id="KW-0349">Heme</keyword>
<comment type="cofactor">
    <cofactor evidence="1">
        <name>heme</name>
        <dbReference type="ChEBI" id="CHEBI:30413"/>
    </cofactor>
</comment>
<keyword evidence="8" id="KW-0408">Iron</keyword>
<evidence type="ECO:0000313" key="12">
    <source>
        <dbReference type="Proteomes" id="UP001597425"/>
    </source>
</evidence>
<gene>
    <name evidence="11" type="ORF">ACFSKX_01430</name>
</gene>
<evidence type="ECO:0000256" key="2">
    <source>
        <dbReference type="ARBA" id="ARBA00004050"/>
    </source>
</evidence>
<accession>A0ABW5E9L8</accession>
<evidence type="ECO:0000256" key="3">
    <source>
        <dbReference type="ARBA" id="ARBA00004370"/>
    </source>
</evidence>
<protein>
    <recommendedName>
        <fullName evidence="13">Succinate dehydrogenase</fullName>
    </recommendedName>
</protein>
<keyword evidence="12" id="KW-1185">Reference proteome</keyword>
<evidence type="ECO:0000256" key="9">
    <source>
        <dbReference type="ARBA" id="ARBA00023136"/>
    </source>
</evidence>
<sequence length="221" mass="24515">MSRRPGRHRGIRGKGVGPMLHRLHRISALLISVYVLFHLTNHLVALAGVEAHIDFMRSYRQVYRAAPVELLLLICVFFQVASGITFILRRRGQRRGFFDRAQAISGGYLAFFLLFHVGAVLYGRSQGLDTNFNFAAATLNLGAFPVFFTPYYTLAVAAYFTHLACGLRWLLRARLPTATLDRAAVALMALGLLLGLTIVATFSGAFYPVRIPAEYCVTSCS</sequence>
<comment type="function">
    <text evidence="2">Membrane-anchoring subunit of succinate dehydrogenase (SDH).</text>
</comment>
<comment type="subcellular location">
    <subcellularLocation>
        <location evidence="3">Membrane</location>
    </subcellularLocation>
</comment>
<feature type="transmembrane region" description="Helical" evidence="10">
    <location>
        <begin position="183"/>
        <end position="207"/>
    </location>
</feature>
<dbReference type="Pfam" id="PF01127">
    <property type="entry name" value="Sdh_cyt"/>
    <property type="match status" value="1"/>
</dbReference>
<dbReference type="InterPro" id="IPR034804">
    <property type="entry name" value="SQR/QFR_C/D"/>
</dbReference>